<dbReference type="EMBL" id="JBHTJM010000006">
    <property type="protein sequence ID" value="MFD0963743.1"/>
    <property type="molecule type" value="Genomic_DNA"/>
</dbReference>
<comment type="caution">
    <text evidence="3">The sequence shown here is derived from an EMBL/GenBank/DDBJ whole genome shotgun (WGS) entry which is preliminary data.</text>
</comment>
<keyword evidence="2" id="KW-1133">Transmembrane helix</keyword>
<evidence type="ECO:0000256" key="2">
    <source>
        <dbReference type="SAM" id="Phobius"/>
    </source>
</evidence>
<keyword evidence="4" id="KW-1185">Reference proteome</keyword>
<feature type="transmembrane region" description="Helical" evidence="2">
    <location>
        <begin position="51"/>
        <end position="72"/>
    </location>
</feature>
<feature type="coiled-coil region" evidence="1">
    <location>
        <begin position="115"/>
        <end position="142"/>
    </location>
</feature>
<evidence type="ECO:0000313" key="4">
    <source>
        <dbReference type="Proteomes" id="UP001596997"/>
    </source>
</evidence>
<keyword evidence="2" id="KW-0812">Transmembrane</keyword>
<evidence type="ECO:0008006" key="5">
    <source>
        <dbReference type="Google" id="ProtNLM"/>
    </source>
</evidence>
<name>A0ABW3I1Z8_9FLAO</name>
<dbReference type="Proteomes" id="UP001596997">
    <property type="component" value="Unassembled WGS sequence"/>
</dbReference>
<accession>A0ABW3I1Z8</accession>
<proteinExistence type="predicted"/>
<protein>
    <recommendedName>
        <fullName evidence="5">Anti-sigma factor</fullName>
    </recommendedName>
</protein>
<evidence type="ECO:0000313" key="3">
    <source>
        <dbReference type="EMBL" id="MFD0963743.1"/>
    </source>
</evidence>
<evidence type="ECO:0000256" key="1">
    <source>
        <dbReference type="SAM" id="Coils"/>
    </source>
</evidence>
<gene>
    <name evidence="3" type="ORF">ACFQ1O_06975</name>
</gene>
<dbReference type="RefSeq" id="WP_377714756.1">
    <property type="nucleotide sequence ID" value="NZ_JBHTJM010000006.1"/>
</dbReference>
<keyword evidence="2" id="KW-0472">Membrane</keyword>
<reference evidence="4" key="1">
    <citation type="journal article" date="2019" name="Int. J. Syst. Evol. Microbiol.">
        <title>The Global Catalogue of Microorganisms (GCM) 10K type strain sequencing project: providing services to taxonomists for standard genome sequencing and annotation.</title>
        <authorList>
            <consortium name="The Broad Institute Genomics Platform"/>
            <consortium name="The Broad Institute Genome Sequencing Center for Infectious Disease"/>
            <person name="Wu L."/>
            <person name="Ma J."/>
        </authorList>
    </citation>
    <scope>NUCLEOTIDE SEQUENCE [LARGE SCALE GENOMIC DNA]</scope>
    <source>
        <strain evidence="4">CCUG 62114</strain>
    </source>
</reference>
<keyword evidence="1" id="KW-0175">Coiled coil</keyword>
<sequence>MFESDYIKNRFKEQEGFLDTEEPSAHHRDKFLKKLQQNEAKKANVKTNKKWWQYSVAAVFILSVGFAVLNMFQQDVTEEVVTTEHSKLPQEVVNIQFYMEESIRKELAKIELERNSDTEAIIEAAFKQLDFLEAEQKNIQEKLKLNYDKRLVKSLIDNFNYRVQLLENVMQQIEISKEITNNNQEYEVI</sequence>
<organism evidence="3 4">
    <name type="scientific">Pseudofulvibacter geojedonensis</name>
    <dbReference type="NCBI Taxonomy" id="1123758"/>
    <lineage>
        <taxon>Bacteria</taxon>
        <taxon>Pseudomonadati</taxon>
        <taxon>Bacteroidota</taxon>
        <taxon>Flavobacteriia</taxon>
        <taxon>Flavobacteriales</taxon>
        <taxon>Flavobacteriaceae</taxon>
        <taxon>Pseudofulvibacter</taxon>
    </lineage>
</organism>